<feature type="coiled-coil region" evidence="16">
    <location>
        <begin position="60"/>
        <end position="87"/>
    </location>
</feature>
<dbReference type="InterPro" id="IPR050401">
    <property type="entry name" value="Cyclic_nucleotide_synthase"/>
</dbReference>
<keyword evidence="6" id="KW-0812">Transmembrane</keyword>
<evidence type="ECO:0000256" key="4">
    <source>
        <dbReference type="ARBA" id="ARBA00012202"/>
    </source>
</evidence>
<reference evidence="18" key="1">
    <citation type="submission" date="2023-07" db="EMBL/GenBank/DDBJ databases">
        <authorList>
            <consortium name="CYATHOMIX"/>
        </authorList>
    </citation>
    <scope>NUCLEOTIDE SEQUENCE</scope>
    <source>
        <strain evidence="18">N/A</strain>
    </source>
</reference>
<dbReference type="EMBL" id="CATQJL010000001">
    <property type="protein sequence ID" value="CAJ0588691.1"/>
    <property type="molecule type" value="Genomic_DNA"/>
</dbReference>
<evidence type="ECO:0000256" key="9">
    <source>
        <dbReference type="ARBA" id="ARBA00022989"/>
    </source>
</evidence>
<dbReference type="InterPro" id="IPR011645">
    <property type="entry name" value="HNOB_dom_associated"/>
</dbReference>
<dbReference type="CDD" id="cd07302">
    <property type="entry name" value="CHD"/>
    <property type="match status" value="1"/>
</dbReference>
<evidence type="ECO:0000256" key="3">
    <source>
        <dbReference type="ARBA" id="ARBA00004479"/>
    </source>
</evidence>
<dbReference type="GO" id="GO:0035556">
    <property type="term" value="P:intracellular signal transduction"/>
    <property type="evidence" value="ECO:0007669"/>
    <property type="project" value="InterPro"/>
</dbReference>
<keyword evidence="10" id="KW-0472">Membrane</keyword>
<dbReference type="SUPFAM" id="SSF55073">
    <property type="entry name" value="Nucleotide cyclase"/>
    <property type="match status" value="1"/>
</dbReference>
<evidence type="ECO:0000256" key="14">
    <source>
        <dbReference type="ARBA" id="ARBA00023293"/>
    </source>
</evidence>
<keyword evidence="12" id="KW-0325">Glycoprotein</keyword>
<dbReference type="EC" id="4.6.1.2" evidence="4"/>
<evidence type="ECO:0000256" key="7">
    <source>
        <dbReference type="ARBA" id="ARBA00022729"/>
    </source>
</evidence>
<dbReference type="PANTHER" id="PTHR11920">
    <property type="entry name" value="GUANYLYL CYCLASE"/>
    <property type="match status" value="1"/>
</dbReference>
<dbReference type="GO" id="GO:0007168">
    <property type="term" value="P:receptor guanylyl cyclase signaling pathway"/>
    <property type="evidence" value="ECO:0007669"/>
    <property type="project" value="TreeGrafter"/>
</dbReference>
<keyword evidence="14" id="KW-0141">cGMP biosynthesis</keyword>
<dbReference type="PANTHER" id="PTHR11920:SF495">
    <property type="entry name" value="RECEPTOR-TYPE GUANYLATE CYCLASE GCY-7"/>
    <property type="match status" value="1"/>
</dbReference>
<dbReference type="Gene3D" id="3.30.70.1230">
    <property type="entry name" value="Nucleotide cyclase"/>
    <property type="match status" value="1"/>
</dbReference>
<comment type="caution">
    <text evidence="18">The sequence shown here is derived from an EMBL/GenBank/DDBJ whole genome shotgun (WGS) entry which is preliminary data.</text>
</comment>
<evidence type="ECO:0000256" key="1">
    <source>
        <dbReference type="ARBA" id="ARBA00001436"/>
    </source>
</evidence>
<dbReference type="AlphaFoldDB" id="A0AA36DK47"/>
<dbReference type="Pfam" id="PF00211">
    <property type="entry name" value="Guanylate_cyc"/>
    <property type="match status" value="1"/>
</dbReference>
<keyword evidence="19" id="KW-1185">Reference proteome</keyword>
<dbReference type="Pfam" id="PF07701">
    <property type="entry name" value="HNOBA"/>
    <property type="match status" value="1"/>
</dbReference>
<evidence type="ECO:0000256" key="15">
    <source>
        <dbReference type="RuleBase" id="RU000405"/>
    </source>
</evidence>
<sequence length="315" mass="35472">MDPVRPSLESETIEITPALIHLIRECWSEWPRHRPDMKKVKQLLTSMQTGKKLNLMDHVMNTLENYASSLEAEVEERMKELVAEKKKSDLLLYRMLPKQVAEKLKGGVPIEPENFDKVSIFFSDVVGFTTIASKGTPMQVVALLNGLYTFFDEVIGRHDVYKVETIGDAYLCSSGLPNRNGHEHIKAICDLSLELISGLKSFRIPHLPRETLNIRVGINTGPVVAGVVGLSMPRYCLFGDTVNTASRMESNGKAAHVHMSENARDFLMTTFNGYETACRGEVLIKGKGIMRTHWLCGRPDLRIMDPRDEEEIEGK</sequence>
<evidence type="ECO:0000259" key="17">
    <source>
        <dbReference type="PROSITE" id="PS50125"/>
    </source>
</evidence>
<dbReference type="InterPro" id="IPR018297">
    <property type="entry name" value="A/G_cyclase_CS"/>
</dbReference>
<evidence type="ECO:0000256" key="8">
    <source>
        <dbReference type="ARBA" id="ARBA00022741"/>
    </source>
</evidence>
<dbReference type="FunFam" id="3.30.70.1230:FF:000023">
    <property type="entry name" value="Guanylate cyclase"/>
    <property type="match status" value="1"/>
</dbReference>
<evidence type="ECO:0000256" key="16">
    <source>
        <dbReference type="SAM" id="Coils"/>
    </source>
</evidence>
<keyword evidence="7" id="KW-0732">Signal</keyword>
<name>A0AA36DK47_CYLNA</name>
<dbReference type="GO" id="GO:0001653">
    <property type="term" value="F:peptide receptor activity"/>
    <property type="evidence" value="ECO:0007669"/>
    <property type="project" value="TreeGrafter"/>
</dbReference>
<evidence type="ECO:0000256" key="2">
    <source>
        <dbReference type="ARBA" id="ARBA00004236"/>
    </source>
</evidence>
<dbReference type="GO" id="GO:0004383">
    <property type="term" value="F:guanylate cyclase activity"/>
    <property type="evidence" value="ECO:0007669"/>
    <property type="project" value="UniProtKB-EC"/>
</dbReference>
<evidence type="ECO:0000256" key="13">
    <source>
        <dbReference type="ARBA" id="ARBA00023239"/>
    </source>
</evidence>
<dbReference type="PROSITE" id="PS00452">
    <property type="entry name" value="GUANYLATE_CYCLASE_1"/>
    <property type="match status" value="1"/>
</dbReference>
<comment type="subcellular location">
    <subcellularLocation>
        <location evidence="2">Cell membrane</location>
    </subcellularLocation>
    <subcellularLocation>
        <location evidence="3">Membrane</location>
        <topology evidence="3">Single-pass type I membrane protein</topology>
    </subcellularLocation>
</comment>
<dbReference type="GO" id="GO:0006935">
    <property type="term" value="P:chemotaxis"/>
    <property type="evidence" value="ECO:0007669"/>
    <property type="project" value="UniProtKB-ARBA"/>
</dbReference>
<dbReference type="GO" id="GO:0007635">
    <property type="term" value="P:chemosensory behavior"/>
    <property type="evidence" value="ECO:0007669"/>
    <property type="project" value="UniProtKB-ARBA"/>
</dbReference>
<organism evidence="18 19">
    <name type="scientific">Cylicocyclus nassatus</name>
    <name type="common">Nematode worm</name>
    <dbReference type="NCBI Taxonomy" id="53992"/>
    <lineage>
        <taxon>Eukaryota</taxon>
        <taxon>Metazoa</taxon>
        <taxon>Ecdysozoa</taxon>
        <taxon>Nematoda</taxon>
        <taxon>Chromadorea</taxon>
        <taxon>Rhabditida</taxon>
        <taxon>Rhabditina</taxon>
        <taxon>Rhabditomorpha</taxon>
        <taxon>Strongyloidea</taxon>
        <taxon>Strongylidae</taxon>
        <taxon>Cylicocyclus</taxon>
    </lineage>
</organism>
<dbReference type="GO" id="GO:0004016">
    <property type="term" value="F:adenylate cyclase activity"/>
    <property type="evidence" value="ECO:0007669"/>
    <property type="project" value="TreeGrafter"/>
</dbReference>
<evidence type="ECO:0000256" key="11">
    <source>
        <dbReference type="ARBA" id="ARBA00023170"/>
    </source>
</evidence>
<keyword evidence="11" id="KW-0675">Receptor</keyword>
<comment type="catalytic activity">
    <reaction evidence="1">
        <text>GTP = 3',5'-cyclic GMP + diphosphate</text>
        <dbReference type="Rhea" id="RHEA:13665"/>
        <dbReference type="ChEBI" id="CHEBI:33019"/>
        <dbReference type="ChEBI" id="CHEBI:37565"/>
        <dbReference type="ChEBI" id="CHEBI:57746"/>
        <dbReference type="EC" id="4.6.1.2"/>
    </reaction>
</comment>
<comment type="similarity">
    <text evidence="15">Belongs to the adenylyl cyclase class-4/guanylyl cyclase family.</text>
</comment>
<dbReference type="InterPro" id="IPR029787">
    <property type="entry name" value="Nucleotide_cyclase"/>
</dbReference>
<dbReference type="InterPro" id="IPR001054">
    <property type="entry name" value="A/G_cyclase"/>
</dbReference>
<dbReference type="GO" id="GO:0005886">
    <property type="term" value="C:plasma membrane"/>
    <property type="evidence" value="ECO:0007669"/>
    <property type="project" value="UniProtKB-SubCell"/>
</dbReference>
<gene>
    <name evidence="18" type="ORF">CYNAS_LOCUS674</name>
</gene>
<evidence type="ECO:0000256" key="5">
    <source>
        <dbReference type="ARBA" id="ARBA00022475"/>
    </source>
</evidence>
<evidence type="ECO:0000256" key="6">
    <source>
        <dbReference type="ARBA" id="ARBA00022692"/>
    </source>
</evidence>
<evidence type="ECO:0000313" key="18">
    <source>
        <dbReference type="EMBL" id="CAJ0588691.1"/>
    </source>
</evidence>
<dbReference type="PROSITE" id="PS50125">
    <property type="entry name" value="GUANYLATE_CYCLASE_2"/>
    <property type="match status" value="1"/>
</dbReference>
<evidence type="ECO:0000313" key="19">
    <source>
        <dbReference type="Proteomes" id="UP001176961"/>
    </source>
</evidence>
<protein>
    <recommendedName>
        <fullName evidence="4">guanylate cyclase</fullName>
        <ecNumber evidence="4">4.6.1.2</ecNumber>
    </recommendedName>
</protein>
<keyword evidence="8" id="KW-0547">Nucleotide-binding</keyword>
<keyword evidence="16" id="KW-0175">Coiled coil</keyword>
<dbReference type="SMART" id="SM00044">
    <property type="entry name" value="CYCc"/>
    <property type="match status" value="1"/>
</dbReference>
<feature type="domain" description="Guanylate cyclase" evidence="17">
    <location>
        <begin position="119"/>
        <end position="249"/>
    </location>
</feature>
<keyword evidence="9" id="KW-1133">Transmembrane helix</keyword>
<proteinExistence type="inferred from homology"/>
<evidence type="ECO:0000256" key="10">
    <source>
        <dbReference type="ARBA" id="ARBA00023136"/>
    </source>
</evidence>
<dbReference type="Gene3D" id="1.10.510.10">
    <property type="entry name" value="Transferase(Phosphotransferase) domain 1"/>
    <property type="match status" value="1"/>
</dbReference>
<keyword evidence="5" id="KW-1003">Cell membrane</keyword>
<dbReference type="Proteomes" id="UP001176961">
    <property type="component" value="Unassembled WGS sequence"/>
</dbReference>
<evidence type="ECO:0000256" key="12">
    <source>
        <dbReference type="ARBA" id="ARBA00023180"/>
    </source>
</evidence>
<accession>A0AA36DK47</accession>
<keyword evidence="13 15" id="KW-0456">Lyase</keyword>
<dbReference type="GO" id="GO:0000166">
    <property type="term" value="F:nucleotide binding"/>
    <property type="evidence" value="ECO:0007669"/>
    <property type="project" value="UniProtKB-KW"/>
</dbReference>